<dbReference type="RefSeq" id="WP_098317078.1">
    <property type="nucleotide sequence ID" value="NZ_NTYF01000023.1"/>
</dbReference>
<organism evidence="1 2">
    <name type="scientific">Bacillus thuringiensis</name>
    <dbReference type="NCBI Taxonomy" id="1428"/>
    <lineage>
        <taxon>Bacteria</taxon>
        <taxon>Bacillati</taxon>
        <taxon>Bacillota</taxon>
        <taxon>Bacilli</taxon>
        <taxon>Bacillales</taxon>
        <taxon>Bacillaceae</taxon>
        <taxon>Bacillus</taxon>
        <taxon>Bacillus cereus group</taxon>
    </lineage>
</organism>
<dbReference type="EMBL" id="NTYF01000023">
    <property type="protein sequence ID" value="PER55738.1"/>
    <property type="molecule type" value="Genomic_DNA"/>
</dbReference>
<dbReference type="AlphaFoldDB" id="A0ABD6SFM3"/>
<dbReference type="Proteomes" id="UP000219897">
    <property type="component" value="Unassembled WGS sequence"/>
</dbReference>
<reference evidence="1 2" key="1">
    <citation type="submission" date="2017-09" db="EMBL/GenBank/DDBJ databases">
        <title>Large-scale bioinformatics analysis of Bacillus genomes uncovers conserved roles of natural products in bacterial physiology.</title>
        <authorList>
            <consortium name="Agbiome Team Llc"/>
            <person name="Bleich R.M."/>
            <person name="Kirk G.J."/>
            <person name="Santa Maria K.C."/>
            <person name="Allen S.E."/>
            <person name="Farag S."/>
            <person name="Shank E.A."/>
            <person name="Bowers A."/>
        </authorList>
    </citation>
    <scope>NUCLEOTIDE SEQUENCE [LARGE SCALE GENOMIC DNA]</scope>
    <source>
        <strain evidence="1 2">AFS005140</strain>
    </source>
</reference>
<comment type="caution">
    <text evidence="1">The sequence shown here is derived from an EMBL/GenBank/DDBJ whole genome shotgun (WGS) entry which is preliminary data.</text>
</comment>
<gene>
    <name evidence="1" type="ORF">CN495_08265</name>
</gene>
<sequence>MLWGFEQVDGWFFSKKWNYYQKVQGNVVAYVQKQAGYYCLQVYETGVLFTCDVEYHTESHQEAFEKGLEFLEKYKDKMSQDMATDFWSPNNPQGYWQTVHKNK</sequence>
<accession>A0ABD6SFM3</accession>
<evidence type="ECO:0000313" key="2">
    <source>
        <dbReference type="Proteomes" id="UP000219897"/>
    </source>
</evidence>
<protein>
    <submittedName>
        <fullName evidence="1">Uncharacterized protein</fullName>
    </submittedName>
</protein>
<name>A0ABD6SFM3_BACTU</name>
<evidence type="ECO:0000313" key="1">
    <source>
        <dbReference type="EMBL" id="PER55738.1"/>
    </source>
</evidence>
<proteinExistence type="predicted"/>